<comment type="caution">
    <text evidence="10">The sequence shown here is derived from an EMBL/GenBank/DDBJ whole genome shotgun (WGS) entry which is preliminary data.</text>
</comment>
<accession>A0A835GBQ1</accession>
<dbReference type="PANTHER" id="PTHR45818:SF3">
    <property type="entry name" value="PROTEIN VAV"/>
    <property type="match status" value="1"/>
</dbReference>
<evidence type="ECO:0000256" key="1">
    <source>
        <dbReference type="ARBA" id="ARBA00022443"/>
    </source>
</evidence>
<keyword evidence="11" id="KW-1185">Reference proteome</keyword>
<dbReference type="InterPro" id="IPR002219">
    <property type="entry name" value="PKC_DAG/PE"/>
</dbReference>
<dbReference type="GO" id="GO:0005085">
    <property type="term" value="F:guanyl-nucleotide exchange factor activity"/>
    <property type="evidence" value="ECO:0007669"/>
    <property type="project" value="InterPro"/>
</dbReference>
<dbReference type="GO" id="GO:0016477">
    <property type="term" value="P:cell migration"/>
    <property type="evidence" value="ECO:0007669"/>
    <property type="project" value="TreeGrafter"/>
</dbReference>
<evidence type="ECO:0000256" key="6">
    <source>
        <dbReference type="SAM" id="MobiDB-lite"/>
    </source>
</evidence>
<keyword evidence="3" id="KW-0479">Metal-binding</keyword>
<name>A0A835GBQ1_SPOEX</name>
<dbReference type="InterPro" id="IPR001452">
    <property type="entry name" value="SH3_domain"/>
</dbReference>
<dbReference type="SUPFAM" id="SSF57889">
    <property type="entry name" value="Cysteine-rich domain"/>
    <property type="match status" value="1"/>
</dbReference>
<dbReference type="AlphaFoldDB" id="A0A835GBQ1"/>
<reference evidence="10" key="1">
    <citation type="submission" date="2020-08" db="EMBL/GenBank/DDBJ databases">
        <title>Spodoptera exigua strain:BAW_Kor-Di-RS1 Genome sequencing and assembly.</title>
        <authorList>
            <person name="Kim J."/>
            <person name="Nam H.Y."/>
            <person name="Kwon M."/>
            <person name="Choi J.H."/>
            <person name="Cho S.R."/>
            <person name="Kim G.-H."/>
        </authorList>
    </citation>
    <scope>NUCLEOTIDE SEQUENCE</scope>
    <source>
        <strain evidence="10">BAW_Kor-Di-RS1</strain>
        <tissue evidence="10">Whole-body</tissue>
    </source>
</reference>
<dbReference type="SUPFAM" id="SSF50729">
    <property type="entry name" value="PH domain-like"/>
    <property type="match status" value="1"/>
</dbReference>
<dbReference type="InterPro" id="IPR036028">
    <property type="entry name" value="SH3-like_dom_sf"/>
</dbReference>
<evidence type="ECO:0008006" key="12">
    <source>
        <dbReference type="Google" id="ProtNLM"/>
    </source>
</evidence>
<sequence length="608" mass="68554">GGASAPAADVGEYASYCARIHDEEIYHDLCAVKNSVRDLPPVQPPAFNTLATSSHSLEKRDYVIRELVDTENNYVDVLSKIIKYFLRPLMPYLKPQDMQVIFFGIKELHETHTGLLRQLKLATEACVPGNGAPRLADVFLAWRERLLLYGDYCSNLTNAQDTLKNLDARDSTFSKQLAKCQKEHSDGRIQLRDILSVPMQRVLKYHLLLDKLVHETQPNHEEFRGLERAKEAMVDVAQYINEVKRDSEVLALLAKVQESIIDWEGGALGAGGAGLAAYGRLLLDGELKVKAHEDQKVRSRYVFVFDKLMLLCKPVKSSSCRRRTTSTRTASECGWQSTAWRRAAAGGRCGGTRGGPPTSTSCDAPKTQRSRCTHRTDDAKRKWVKAIRDAIDNLEPPGCRSTNHKFVLHTFEKPATCHHCSKFLKGRIFQGYLCTVCNACAHKECIALSGRCGGGLAPAPPLPPHHHAPDQALHYYMWTDNTVKHMRVCRKPIDQVQHYYLSESRFFRSVVELITYYEKTSLSENFEGLNSNLRWPFRRVVATVIHDFRPLESSQLALRPGAKVLVLSKEGDSRGWWKGRTLDKGDNRSGYFPKECVREEPECIGALD</sequence>
<dbReference type="PROSITE" id="PS50002">
    <property type="entry name" value="SH3"/>
    <property type="match status" value="1"/>
</dbReference>
<dbReference type="Gene3D" id="3.30.505.10">
    <property type="entry name" value="SH2 domain"/>
    <property type="match status" value="1"/>
</dbReference>
<dbReference type="SUPFAM" id="SSF55550">
    <property type="entry name" value="SH2 domain"/>
    <property type="match status" value="1"/>
</dbReference>
<evidence type="ECO:0000256" key="4">
    <source>
        <dbReference type="ARBA" id="ARBA00022833"/>
    </source>
</evidence>
<dbReference type="Gene3D" id="2.30.29.30">
    <property type="entry name" value="Pleckstrin-homology domain (PH domain)/Phosphotyrosine-binding domain (PTB)"/>
    <property type="match status" value="1"/>
</dbReference>
<dbReference type="Gene3D" id="3.30.60.20">
    <property type="match status" value="1"/>
</dbReference>
<dbReference type="PROSITE" id="PS50010">
    <property type="entry name" value="DH_2"/>
    <property type="match status" value="1"/>
</dbReference>
<evidence type="ECO:0000259" key="7">
    <source>
        <dbReference type="PROSITE" id="PS50002"/>
    </source>
</evidence>
<dbReference type="Pfam" id="PF22697">
    <property type="entry name" value="SOS1_NGEF_PH"/>
    <property type="match status" value="1"/>
</dbReference>
<organism evidence="10 11">
    <name type="scientific">Spodoptera exigua</name>
    <name type="common">Beet armyworm</name>
    <name type="synonym">Noctua fulgens</name>
    <dbReference type="NCBI Taxonomy" id="7107"/>
    <lineage>
        <taxon>Eukaryota</taxon>
        <taxon>Metazoa</taxon>
        <taxon>Ecdysozoa</taxon>
        <taxon>Arthropoda</taxon>
        <taxon>Hexapoda</taxon>
        <taxon>Insecta</taxon>
        <taxon>Pterygota</taxon>
        <taxon>Neoptera</taxon>
        <taxon>Endopterygota</taxon>
        <taxon>Lepidoptera</taxon>
        <taxon>Glossata</taxon>
        <taxon>Ditrysia</taxon>
        <taxon>Noctuoidea</taxon>
        <taxon>Noctuidae</taxon>
        <taxon>Amphipyrinae</taxon>
        <taxon>Spodoptera</taxon>
    </lineage>
</organism>
<dbReference type="InterPro" id="IPR011993">
    <property type="entry name" value="PH-like_dom_sf"/>
</dbReference>
<dbReference type="PROSITE" id="PS00479">
    <property type="entry name" value="ZF_DAG_PE_1"/>
    <property type="match status" value="1"/>
</dbReference>
<feature type="domain" description="Phorbol-ester/DAG-type" evidence="9">
    <location>
        <begin position="403"/>
        <end position="452"/>
    </location>
</feature>
<evidence type="ECO:0000259" key="9">
    <source>
        <dbReference type="PROSITE" id="PS50081"/>
    </source>
</evidence>
<dbReference type="PANTHER" id="PTHR45818">
    <property type="entry name" value="PROTEIN VAV"/>
    <property type="match status" value="1"/>
</dbReference>
<dbReference type="Gene3D" id="1.20.900.10">
    <property type="entry name" value="Dbl homology (DH) domain"/>
    <property type="match status" value="1"/>
</dbReference>
<dbReference type="EMBL" id="JACKWZ010000150">
    <property type="protein sequence ID" value="KAF9413795.1"/>
    <property type="molecule type" value="Genomic_DNA"/>
</dbReference>
<dbReference type="CDD" id="cd00174">
    <property type="entry name" value="SH3"/>
    <property type="match status" value="1"/>
</dbReference>
<gene>
    <name evidence="10" type="ORF">HW555_008063</name>
</gene>
<feature type="non-terminal residue" evidence="10">
    <location>
        <position position="1"/>
    </location>
</feature>
<proteinExistence type="predicted"/>
<dbReference type="CDD" id="cd20810">
    <property type="entry name" value="C1_VAV"/>
    <property type="match status" value="1"/>
</dbReference>
<feature type="domain" description="DH" evidence="8">
    <location>
        <begin position="59"/>
        <end position="243"/>
    </location>
</feature>
<dbReference type="GO" id="GO:0046872">
    <property type="term" value="F:metal ion binding"/>
    <property type="evidence" value="ECO:0007669"/>
    <property type="project" value="UniProtKB-KW"/>
</dbReference>
<keyword evidence="4" id="KW-0862">Zinc</keyword>
<keyword evidence="1 5" id="KW-0728">SH3 domain</keyword>
<dbReference type="GO" id="GO:0005737">
    <property type="term" value="C:cytoplasm"/>
    <property type="evidence" value="ECO:0007669"/>
    <property type="project" value="TreeGrafter"/>
</dbReference>
<evidence type="ECO:0000313" key="11">
    <source>
        <dbReference type="Proteomes" id="UP000648187"/>
    </source>
</evidence>
<dbReference type="InterPro" id="IPR000219">
    <property type="entry name" value="DH_dom"/>
</dbReference>
<dbReference type="Gene3D" id="2.30.30.40">
    <property type="entry name" value="SH3 Domains"/>
    <property type="match status" value="1"/>
</dbReference>
<evidence type="ECO:0000259" key="8">
    <source>
        <dbReference type="PROSITE" id="PS50010"/>
    </source>
</evidence>
<dbReference type="SMART" id="SM00109">
    <property type="entry name" value="C1"/>
    <property type="match status" value="1"/>
</dbReference>
<dbReference type="SUPFAM" id="SSF48065">
    <property type="entry name" value="DBL homology domain (DH-domain)"/>
    <property type="match status" value="1"/>
</dbReference>
<dbReference type="PROSITE" id="PS50081">
    <property type="entry name" value="ZF_DAG_PE_2"/>
    <property type="match status" value="1"/>
</dbReference>
<dbReference type="SMART" id="SM00325">
    <property type="entry name" value="RhoGEF"/>
    <property type="match status" value="1"/>
</dbReference>
<dbReference type="Proteomes" id="UP000648187">
    <property type="component" value="Unassembled WGS sequence"/>
</dbReference>
<evidence type="ECO:0000313" key="10">
    <source>
        <dbReference type="EMBL" id="KAF9413795.1"/>
    </source>
</evidence>
<keyword evidence="2" id="KW-0597">Phosphoprotein</keyword>
<evidence type="ECO:0000256" key="2">
    <source>
        <dbReference type="ARBA" id="ARBA00022553"/>
    </source>
</evidence>
<protein>
    <recommendedName>
        <fullName evidence="12">Protein vav</fullName>
    </recommendedName>
</protein>
<dbReference type="Pfam" id="PF00018">
    <property type="entry name" value="SH3_1"/>
    <property type="match status" value="1"/>
</dbReference>
<feature type="region of interest" description="Disordered" evidence="6">
    <location>
        <begin position="346"/>
        <end position="368"/>
    </location>
</feature>
<evidence type="ECO:0000256" key="3">
    <source>
        <dbReference type="ARBA" id="ARBA00022723"/>
    </source>
</evidence>
<dbReference type="SMART" id="SM00326">
    <property type="entry name" value="SH3"/>
    <property type="match status" value="1"/>
</dbReference>
<evidence type="ECO:0000256" key="5">
    <source>
        <dbReference type="PROSITE-ProRule" id="PRU00192"/>
    </source>
</evidence>
<dbReference type="InterPro" id="IPR035899">
    <property type="entry name" value="DBL_dom_sf"/>
</dbReference>
<dbReference type="SUPFAM" id="SSF50044">
    <property type="entry name" value="SH3-domain"/>
    <property type="match status" value="1"/>
</dbReference>
<dbReference type="InterPro" id="IPR046349">
    <property type="entry name" value="C1-like_sf"/>
</dbReference>
<dbReference type="CDD" id="cd00160">
    <property type="entry name" value="RhoGEF"/>
    <property type="match status" value="1"/>
</dbReference>
<dbReference type="Pfam" id="PF00621">
    <property type="entry name" value="RhoGEF"/>
    <property type="match status" value="1"/>
</dbReference>
<dbReference type="Pfam" id="PF00130">
    <property type="entry name" value="C1_1"/>
    <property type="match status" value="1"/>
</dbReference>
<dbReference type="InterPro" id="IPR055251">
    <property type="entry name" value="SOS1_NGEF_PH"/>
</dbReference>
<dbReference type="InterPro" id="IPR036860">
    <property type="entry name" value="SH2_dom_sf"/>
</dbReference>
<feature type="domain" description="SH3" evidence="7">
    <location>
        <begin position="537"/>
        <end position="602"/>
    </location>
</feature>